<dbReference type="Pfam" id="PF00005">
    <property type="entry name" value="ABC_tran"/>
    <property type="match status" value="1"/>
</dbReference>
<dbReference type="AlphaFoldDB" id="A0A923TAQ4"/>
<comment type="caution">
    <text evidence="4">The sequence shown here is derived from an EMBL/GenBank/DDBJ whole genome shotgun (WGS) entry which is preliminary data.</text>
</comment>
<reference evidence="4" key="1">
    <citation type="submission" date="2020-08" db="EMBL/GenBank/DDBJ databases">
        <title>Lewinella bacteria from marine environments.</title>
        <authorList>
            <person name="Zhong Y."/>
        </authorList>
    </citation>
    <scope>NUCLEOTIDE SEQUENCE</scope>
    <source>
        <strain evidence="4">KCTC 42187</strain>
    </source>
</reference>
<protein>
    <submittedName>
        <fullName evidence="4">ATP-binding cassette domain-containing protein</fullName>
    </submittedName>
</protein>
<evidence type="ECO:0000256" key="1">
    <source>
        <dbReference type="ARBA" id="ARBA00022741"/>
    </source>
</evidence>
<dbReference type="SMART" id="SM00382">
    <property type="entry name" value="AAA"/>
    <property type="match status" value="1"/>
</dbReference>
<dbReference type="GO" id="GO:0005886">
    <property type="term" value="C:plasma membrane"/>
    <property type="evidence" value="ECO:0007669"/>
    <property type="project" value="TreeGrafter"/>
</dbReference>
<proteinExistence type="predicted"/>
<evidence type="ECO:0000313" key="4">
    <source>
        <dbReference type="EMBL" id="MBC6996729.1"/>
    </source>
</evidence>
<dbReference type="Proteomes" id="UP000650081">
    <property type="component" value="Unassembled WGS sequence"/>
</dbReference>
<dbReference type="PANTHER" id="PTHR24220">
    <property type="entry name" value="IMPORT ATP-BINDING PROTEIN"/>
    <property type="match status" value="1"/>
</dbReference>
<sequence length="227" mass="24952">MAEAIVELRGANIRQGNRVILEKVDLRIAPGEFVYLVGKTGAGKSSLLKTIYAALPLGGGTGTVAGMALQQLNRRTIPRLRRQLGIIFQDYNLLMDRNVEDNLRFVLAATGWRKGAAQESRIDEVLTAVGLPDRRRSMPHALSGGEQQRIAFARALLNQPKLLIADEVTGNLDPETSREMLSLMRGLATRHGAAILFATHDYSLLQQFQARVVQCADGRVENSHLDV</sequence>
<dbReference type="PROSITE" id="PS00211">
    <property type="entry name" value="ABC_TRANSPORTER_1"/>
    <property type="match status" value="1"/>
</dbReference>
<keyword evidence="5" id="KW-1185">Reference proteome</keyword>
<dbReference type="GO" id="GO:0016887">
    <property type="term" value="F:ATP hydrolysis activity"/>
    <property type="evidence" value="ECO:0007669"/>
    <property type="project" value="InterPro"/>
</dbReference>
<feature type="domain" description="ABC transporter" evidence="3">
    <location>
        <begin position="6"/>
        <end position="227"/>
    </location>
</feature>
<dbReference type="SUPFAM" id="SSF52540">
    <property type="entry name" value="P-loop containing nucleoside triphosphate hydrolases"/>
    <property type="match status" value="1"/>
</dbReference>
<evidence type="ECO:0000256" key="2">
    <source>
        <dbReference type="ARBA" id="ARBA00022840"/>
    </source>
</evidence>
<gene>
    <name evidence="4" type="ORF">H9S92_21330</name>
</gene>
<evidence type="ECO:0000259" key="3">
    <source>
        <dbReference type="PROSITE" id="PS50893"/>
    </source>
</evidence>
<dbReference type="InterPro" id="IPR015854">
    <property type="entry name" value="ABC_transpr_LolD-like"/>
</dbReference>
<keyword evidence="1" id="KW-0547">Nucleotide-binding</keyword>
<accession>A0A923TAQ4</accession>
<dbReference type="InterPro" id="IPR017871">
    <property type="entry name" value="ABC_transporter-like_CS"/>
</dbReference>
<organism evidence="4 5">
    <name type="scientific">Neolewinella lacunae</name>
    <dbReference type="NCBI Taxonomy" id="1517758"/>
    <lineage>
        <taxon>Bacteria</taxon>
        <taxon>Pseudomonadati</taxon>
        <taxon>Bacteroidota</taxon>
        <taxon>Saprospiria</taxon>
        <taxon>Saprospirales</taxon>
        <taxon>Lewinellaceae</taxon>
        <taxon>Neolewinella</taxon>
    </lineage>
</organism>
<keyword evidence="2 4" id="KW-0067">ATP-binding</keyword>
<dbReference type="InterPro" id="IPR003593">
    <property type="entry name" value="AAA+_ATPase"/>
</dbReference>
<dbReference type="InterPro" id="IPR003439">
    <property type="entry name" value="ABC_transporter-like_ATP-bd"/>
</dbReference>
<evidence type="ECO:0000313" key="5">
    <source>
        <dbReference type="Proteomes" id="UP000650081"/>
    </source>
</evidence>
<dbReference type="RefSeq" id="WP_187468738.1">
    <property type="nucleotide sequence ID" value="NZ_JACSIT010000154.1"/>
</dbReference>
<dbReference type="PROSITE" id="PS50893">
    <property type="entry name" value="ABC_TRANSPORTER_2"/>
    <property type="match status" value="1"/>
</dbReference>
<dbReference type="Gene3D" id="3.40.50.300">
    <property type="entry name" value="P-loop containing nucleotide triphosphate hydrolases"/>
    <property type="match status" value="1"/>
</dbReference>
<dbReference type="EMBL" id="JACSIT010000154">
    <property type="protein sequence ID" value="MBC6996729.1"/>
    <property type="molecule type" value="Genomic_DNA"/>
</dbReference>
<dbReference type="PANTHER" id="PTHR24220:SF470">
    <property type="entry name" value="CELL DIVISION ATP-BINDING PROTEIN FTSE"/>
    <property type="match status" value="1"/>
</dbReference>
<dbReference type="GO" id="GO:0022857">
    <property type="term" value="F:transmembrane transporter activity"/>
    <property type="evidence" value="ECO:0007669"/>
    <property type="project" value="TreeGrafter"/>
</dbReference>
<name>A0A923TAQ4_9BACT</name>
<dbReference type="InterPro" id="IPR027417">
    <property type="entry name" value="P-loop_NTPase"/>
</dbReference>
<dbReference type="GO" id="GO:0005524">
    <property type="term" value="F:ATP binding"/>
    <property type="evidence" value="ECO:0007669"/>
    <property type="project" value="UniProtKB-KW"/>
</dbReference>